<dbReference type="Proteomes" id="UP000574690">
    <property type="component" value="Unassembled WGS sequence"/>
</dbReference>
<dbReference type="Pfam" id="PF00392">
    <property type="entry name" value="GntR"/>
    <property type="match status" value="1"/>
</dbReference>
<dbReference type="Pfam" id="PF07729">
    <property type="entry name" value="FCD"/>
    <property type="match status" value="1"/>
</dbReference>
<keyword evidence="2" id="KW-0238">DNA-binding</keyword>
<organism evidence="5 6">
    <name type="scientific">Glycomyces artemisiae</name>
    <dbReference type="NCBI Taxonomy" id="1076443"/>
    <lineage>
        <taxon>Bacteria</taxon>
        <taxon>Bacillati</taxon>
        <taxon>Actinomycetota</taxon>
        <taxon>Actinomycetes</taxon>
        <taxon>Glycomycetales</taxon>
        <taxon>Glycomycetaceae</taxon>
        <taxon>Glycomyces</taxon>
    </lineage>
</organism>
<proteinExistence type="predicted"/>
<dbReference type="InterPro" id="IPR000524">
    <property type="entry name" value="Tscrpt_reg_HTH_GntR"/>
</dbReference>
<protein>
    <submittedName>
        <fullName evidence="5">FadR family transcriptional regulator</fullName>
    </submittedName>
</protein>
<dbReference type="InterPro" id="IPR036388">
    <property type="entry name" value="WH-like_DNA-bd_sf"/>
</dbReference>
<feature type="domain" description="HTH gntR-type" evidence="4">
    <location>
        <begin position="22"/>
        <end position="90"/>
    </location>
</feature>
<dbReference type="InterPro" id="IPR008920">
    <property type="entry name" value="TF_FadR/GntR_C"/>
</dbReference>
<dbReference type="PANTHER" id="PTHR43537">
    <property type="entry name" value="TRANSCRIPTIONAL REGULATOR, GNTR FAMILY"/>
    <property type="match status" value="1"/>
</dbReference>
<name>A0A850C918_9ACTN</name>
<dbReference type="InterPro" id="IPR036390">
    <property type="entry name" value="WH_DNA-bd_sf"/>
</dbReference>
<dbReference type="InterPro" id="IPR011711">
    <property type="entry name" value="GntR_C"/>
</dbReference>
<dbReference type="Gene3D" id="1.20.120.530">
    <property type="entry name" value="GntR ligand-binding domain-like"/>
    <property type="match status" value="1"/>
</dbReference>
<dbReference type="CDD" id="cd07377">
    <property type="entry name" value="WHTH_GntR"/>
    <property type="match status" value="1"/>
</dbReference>
<dbReference type="SUPFAM" id="SSF46785">
    <property type="entry name" value="Winged helix' DNA-binding domain"/>
    <property type="match status" value="1"/>
</dbReference>
<keyword evidence="1" id="KW-0805">Transcription regulation</keyword>
<dbReference type="GO" id="GO:0003700">
    <property type="term" value="F:DNA-binding transcription factor activity"/>
    <property type="evidence" value="ECO:0007669"/>
    <property type="project" value="InterPro"/>
</dbReference>
<evidence type="ECO:0000256" key="1">
    <source>
        <dbReference type="ARBA" id="ARBA00023015"/>
    </source>
</evidence>
<evidence type="ECO:0000256" key="3">
    <source>
        <dbReference type="ARBA" id="ARBA00023163"/>
    </source>
</evidence>
<dbReference type="GO" id="GO:0003677">
    <property type="term" value="F:DNA binding"/>
    <property type="evidence" value="ECO:0007669"/>
    <property type="project" value="UniProtKB-KW"/>
</dbReference>
<sequence length="246" mass="26011">MPAYPGDRAADIAASLGALPSSSPVSEVARQLLDLFTSGSIEPGTRLPAERQLATTLGVGRSAVREALAALELLGIVDVRPGSGTYLRGTASELLPQTLRWGLLIGRRKTDELLELRSGLEIYVARLAASNATEDDLAALAGHVARMRESEDLAAFAEADRDFHNALARAAGNEVLIDLLDVVRSLLQVYADRAVSGDEEARTALDEHDAILRAVTSRDHDAAASAMAVHMATASIRLAAEQAGRP</sequence>
<dbReference type="PRINTS" id="PR00035">
    <property type="entry name" value="HTHGNTR"/>
</dbReference>
<evidence type="ECO:0000259" key="4">
    <source>
        <dbReference type="PROSITE" id="PS50949"/>
    </source>
</evidence>
<comment type="caution">
    <text evidence="5">The sequence shown here is derived from an EMBL/GenBank/DDBJ whole genome shotgun (WGS) entry which is preliminary data.</text>
</comment>
<evidence type="ECO:0000256" key="2">
    <source>
        <dbReference type="ARBA" id="ARBA00023125"/>
    </source>
</evidence>
<accession>A0A850C918</accession>
<evidence type="ECO:0000313" key="5">
    <source>
        <dbReference type="EMBL" id="NUQ88507.1"/>
    </source>
</evidence>
<dbReference type="SMART" id="SM00345">
    <property type="entry name" value="HTH_GNTR"/>
    <property type="match status" value="1"/>
</dbReference>
<dbReference type="AlphaFoldDB" id="A0A850C918"/>
<dbReference type="Gene3D" id="1.10.10.10">
    <property type="entry name" value="Winged helix-like DNA-binding domain superfamily/Winged helix DNA-binding domain"/>
    <property type="match status" value="1"/>
</dbReference>
<reference evidence="5 6" key="1">
    <citation type="submission" date="2020-05" db="EMBL/GenBank/DDBJ databases">
        <title>DNA-SIP metagenomic assembled genomes.</title>
        <authorList>
            <person name="Yu J."/>
        </authorList>
    </citation>
    <scope>NUCLEOTIDE SEQUENCE [LARGE SCALE GENOMIC DNA]</scope>
    <source>
        <strain evidence="5">Bin5.27</strain>
    </source>
</reference>
<gene>
    <name evidence="5" type="ORF">HOQ43_08600</name>
</gene>
<dbReference type="SMART" id="SM00895">
    <property type="entry name" value="FCD"/>
    <property type="match status" value="1"/>
</dbReference>
<evidence type="ECO:0000313" key="6">
    <source>
        <dbReference type="Proteomes" id="UP000574690"/>
    </source>
</evidence>
<dbReference type="SUPFAM" id="SSF48008">
    <property type="entry name" value="GntR ligand-binding domain-like"/>
    <property type="match status" value="1"/>
</dbReference>
<dbReference type="PANTHER" id="PTHR43537:SF5">
    <property type="entry name" value="UXU OPERON TRANSCRIPTIONAL REGULATOR"/>
    <property type="match status" value="1"/>
</dbReference>
<dbReference type="PROSITE" id="PS50949">
    <property type="entry name" value="HTH_GNTR"/>
    <property type="match status" value="1"/>
</dbReference>
<keyword evidence="3" id="KW-0804">Transcription</keyword>
<dbReference type="EMBL" id="JABFXE010000360">
    <property type="protein sequence ID" value="NUQ88507.1"/>
    <property type="molecule type" value="Genomic_DNA"/>
</dbReference>